<organism evidence="2 3">
    <name type="scientific">Pseudoalteromonas phenolica</name>
    <dbReference type="NCBI Taxonomy" id="161398"/>
    <lineage>
        <taxon>Bacteria</taxon>
        <taxon>Pseudomonadati</taxon>
        <taxon>Pseudomonadota</taxon>
        <taxon>Gammaproteobacteria</taxon>
        <taxon>Alteromonadales</taxon>
        <taxon>Pseudoalteromonadaceae</taxon>
        <taxon>Pseudoalteromonas</taxon>
    </lineage>
</organism>
<evidence type="ECO:0008006" key="4">
    <source>
        <dbReference type="Google" id="ProtNLM"/>
    </source>
</evidence>
<accession>A0A4Q7IQU4</accession>
<dbReference type="RefSeq" id="WP_130254456.1">
    <property type="nucleotide sequence ID" value="NZ_PPSX01000017.1"/>
</dbReference>
<sequence>MKIKISPVILSLLVAAHAQAGKHPITVHHSFSSEIYTEAQPVKAFLDEFDKPLETGDNAFTFNTFELGVKHMGVGVGVQSRFDYVLEFDPDTALYTHLEKNDLPFEDRNYRYYLEGKQSTTHGVYISYDIELFKKSLIIAPKVTYFQSAHFQDGVVDGTIYSDEVEGALNVDYYFSKDVLFKEFTPDTSPQGKGYSFDLGMSWQATDDLNIHVLAKDLFYEAEYEGSGFVKGFTTDIPFQENEDGTLSTSPTVKLNTSSFDREITHTLERDARYYVNVDYQYNDRLAFQLASRKYHNDAFHQMSASYGFWDHWKTFAGFETHSKAYLIGVENKYFTLSFKTDNFDFDNANYANLSWSIKKDF</sequence>
<feature type="chain" id="PRO_5020537459" description="Porin domain-containing protein" evidence="1">
    <location>
        <begin position="21"/>
        <end position="362"/>
    </location>
</feature>
<reference evidence="2 3" key="1">
    <citation type="submission" date="2018-01" db="EMBL/GenBank/DDBJ databases">
        <title>Co-occurrence of chitin degradation, pigmentation and bioactivity in marine Pseudoalteromonas.</title>
        <authorList>
            <person name="Paulsen S."/>
            <person name="Gram L."/>
            <person name="Machado H."/>
        </authorList>
    </citation>
    <scope>NUCLEOTIDE SEQUENCE [LARGE SCALE GENOMIC DNA]</scope>
    <source>
        <strain evidence="2 3">S3898</strain>
    </source>
</reference>
<evidence type="ECO:0000256" key="1">
    <source>
        <dbReference type="SAM" id="SignalP"/>
    </source>
</evidence>
<dbReference type="Proteomes" id="UP000291338">
    <property type="component" value="Unassembled WGS sequence"/>
</dbReference>
<keyword evidence="1" id="KW-0732">Signal</keyword>
<dbReference type="EMBL" id="PPSX01000017">
    <property type="protein sequence ID" value="RZQ54262.1"/>
    <property type="molecule type" value="Genomic_DNA"/>
</dbReference>
<gene>
    <name evidence="2" type="ORF">C1E23_04630</name>
</gene>
<protein>
    <recommendedName>
        <fullName evidence="4">Porin domain-containing protein</fullName>
    </recommendedName>
</protein>
<evidence type="ECO:0000313" key="2">
    <source>
        <dbReference type="EMBL" id="RZQ54262.1"/>
    </source>
</evidence>
<feature type="signal peptide" evidence="1">
    <location>
        <begin position="1"/>
        <end position="20"/>
    </location>
</feature>
<dbReference type="AlphaFoldDB" id="A0A4Q7IQU4"/>
<proteinExistence type="predicted"/>
<name>A0A4Q7IQU4_9GAMM</name>
<comment type="caution">
    <text evidence="2">The sequence shown here is derived from an EMBL/GenBank/DDBJ whole genome shotgun (WGS) entry which is preliminary data.</text>
</comment>
<evidence type="ECO:0000313" key="3">
    <source>
        <dbReference type="Proteomes" id="UP000291338"/>
    </source>
</evidence>